<dbReference type="SUPFAM" id="SSF51735">
    <property type="entry name" value="NAD(P)-binding Rossmann-fold domains"/>
    <property type="match status" value="1"/>
</dbReference>
<protein>
    <recommendedName>
        <fullName evidence="1">NAD(P)-binding domain-containing protein</fullName>
    </recommendedName>
</protein>
<dbReference type="InterPro" id="IPR036291">
    <property type="entry name" value="NAD(P)-bd_dom_sf"/>
</dbReference>
<organism evidence="2 3">
    <name type="scientific">Laccaria amethystina LaAM-08-1</name>
    <dbReference type="NCBI Taxonomy" id="1095629"/>
    <lineage>
        <taxon>Eukaryota</taxon>
        <taxon>Fungi</taxon>
        <taxon>Dikarya</taxon>
        <taxon>Basidiomycota</taxon>
        <taxon>Agaricomycotina</taxon>
        <taxon>Agaricomycetes</taxon>
        <taxon>Agaricomycetidae</taxon>
        <taxon>Agaricales</taxon>
        <taxon>Agaricineae</taxon>
        <taxon>Hydnangiaceae</taxon>
        <taxon>Laccaria</taxon>
    </lineage>
</organism>
<evidence type="ECO:0000259" key="1">
    <source>
        <dbReference type="Pfam" id="PF13460"/>
    </source>
</evidence>
<dbReference type="GO" id="GO:0004029">
    <property type="term" value="F:aldehyde dehydrogenase (NAD+) activity"/>
    <property type="evidence" value="ECO:0007669"/>
    <property type="project" value="TreeGrafter"/>
</dbReference>
<dbReference type="AlphaFoldDB" id="A0A0C9WRD7"/>
<accession>A0A0C9WRD7</accession>
<dbReference type="Gene3D" id="3.40.50.720">
    <property type="entry name" value="NAD(P)-binding Rossmann-like Domain"/>
    <property type="match status" value="1"/>
</dbReference>
<name>A0A0C9WRD7_9AGAR</name>
<dbReference type="EMBL" id="KN838612">
    <property type="protein sequence ID" value="KIK01105.1"/>
    <property type="molecule type" value="Genomic_DNA"/>
</dbReference>
<gene>
    <name evidence="2" type="ORF">K443DRAFT_132447</name>
</gene>
<dbReference type="HOGENOM" id="CLU_007383_12_2_1"/>
<dbReference type="Pfam" id="PF13460">
    <property type="entry name" value="NAD_binding_10"/>
    <property type="match status" value="1"/>
</dbReference>
<dbReference type="InterPro" id="IPR051783">
    <property type="entry name" value="NAD(P)-dependent_oxidoreduct"/>
</dbReference>
<proteinExistence type="predicted"/>
<sequence length="344" mass="37642">MASPQTLFILGATGHLGSQFLVNLAHNPAIPQLRVVALVRKPTPETQAKLKEIYKDLEVVEGLLDDAAEIESQAKKADYVVNCASSDHFGSIQAILAGLENRSESTGVPPIYIHVSGLGIIGDNSRGEYVAPENVPHYSDIGFTIDQCLPTNPHVNCDTAIVAAGTRKERPIRTMILFPGLFYGIGDGIRKTSQILRLYAGFAVQARFAGTWGPGYNRAGSLHVKDCANALVIMFKAALEGKSDEGCDGLYFATTEQEVELREMARLIGDIMFEKGLLEKGGSHPLPLEVTAPFGEVGWSLLGSNMNATPVRLKQLGWEPLETRKKSFYEYISEEMELVLRYMQ</sequence>
<feature type="domain" description="NAD(P)-binding" evidence="1">
    <location>
        <begin position="11"/>
        <end position="89"/>
    </location>
</feature>
<dbReference type="GO" id="GO:0005737">
    <property type="term" value="C:cytoplasm"/>
    <property type="evidence" value="ECO:0007669"/>
    <property type="project" value="TreeGrafter"/>
</dbReference>
<dbReference type="OrthoDB" id="2130169at2759"/>
<reference evidence="3" key="2">
    <citation type="submission" date="2015-01" db="EMBL/GenBank/DDBJ databases">
        <title>Evolutionary Origins and Diversification of the Mycorrhizal Mutualists.</title>
        <authorList>
            <consortium name="DOE Joint Genome Institute"/>
            <consortium name="Mycorrhizal Genomics Consortium"/>
            <person name="Kohler A."/>
            <person name="Kuo A."/>
            <person name="Nagy L.G."/>
            <person name="Floudas D."/>
            <person name="Copeland A."/>
            <person name="Barry K.W."/>
            <person name="Cichocki N."/>
            <person name="Veneault-Fourrey C."/>
            <person name="LaButti K."/>
            <person name="Lindquist E.A."/>
            <person name="Lipzen A."/>
            <person name="Lundell T."/>
            <person name="Morin E."/>
            <person name="Murat C."/>
            <person name="Riley R."/>
            <person name="Ohm R."/>
            <person name="Sun H."/>
            <person name="Tunlid A."/>
            <person name="Henrissat B."/>
            <person name="Grigoriev I.V."/>
            <person name="Hibbett D.S."/>
            <person name="Martin F."/>
        </authorList>
    </citation>
    <scope>NUCLEOTIDE SEQUENCE [LARGE SCALE GENOMIC DNA]</scope>
    <source>
        <strain evidence="3">LaAM-08-1</strain>
    </source>
</reference>
<keyword evidence="3" id="KW-1185">Reference proteome</keyword>
<dbReference type="Proteomes" id="UP000054477">
    <property type="component" value="Unassembled WGS sequence"/>
</dbReference>
<evidence type="ECO:0000313" key="2">
    <source>
        <dbReference type="EMBL" id="KIK01105.1"/>
    </source>
</evidence>
<dbReference type="PANTHER" id="PTHR48079">
    <property type="entry name" value="PROTEIN YEEZ"/>
    <property type="match status" value="1"/>
</dbReference>
<dbReference type="STRING" id="1095629.A0A0C9WRD7"/>
<dbReference type="InterPro" id="IPR016040">
    <property type="entry name" value="NAD(P)-bd_dom"/>
</dbReference>
<dbReference type="PANTHER" id="PTHR48079:SF6">
    <property type="entry name" value="NAD(P)-BINDING DOMAIN-CONTAINING PROTEIN-RELATED"/>
    <property type="match status" value="1"/>
</dbReference>
<reference evidence="2 3" key="1">
    <citation type="submission" date="2014-04" db="EMBL/GenBank/DDBJ databases">
        <authorList>
            <consortium name="DOE Joint Genome Institute"/>
            <person name="Kuo A."/>
            <person name="Kohler A."/>
            <person name="Nagy L.G."/>
            <person name="Floudas D."/>
            <person name="Copeland A."/>
            <person name="Barry K.W."/>
            <person name="Cichocki N."/>
            <person name="Veneault-Fourrey C."/>
            <person name="LaButti K."/>
            <person name="Lindquist E.A."/>
            <person name="Lipzen A."/>
            <person name="Lundell T."/>
            <person name="Morin E."/>
            <person name="Murat C."/>
            <person name="Sun H."/>
            <person name="Tunlid A."/>
            <person name="Henrissat B."/>
            <person name="Grigoriev I.V."/>
            <person name="Hibbett D.S."/>
            <person name="Martin F."/>
            <person name="Nordberg H.P."/>
            <person name="Cantor M.N."/>
            <person name="Hua S.X."/>
        </authorList>
    </citation>
    <scope>NUCLEOTIDE SEQUENCE [LARGE SCALE GENOMIC DNA]</scope>
    <source>
        <strain evidence="2 3">LaAM-08-1</strain>
    </source>
</reference>
<evidence type="ECO:0000313" key="3">
    <source>
        <dbReference type="Proteomes" id="UP000054477"/>
    </source>
</evidence>